<protein>
    <submittedName>
        <fullName evidence="2">Uncharacterized protein</fullName>
    </submittedName>
</protein>
<gene>
    <name evidence="2" type="ORF">QJS10_CPB21g01035</name>
</gene>
<proteinExistence type="predicted"/>
<comment type="caution">
    <text evidence="2">The sequence shown here is derived from an EMBL/GenBank/DDBJ whole genome shotgun (WGS) entry which is preliminary data.</text>
</comment>
<accession>A0AAV9C5B1</accession>
<dbReference type="AlphaFoldDB" id="A0AAV9C5B1"/>
<feature type="region of interest" description="Disordered" evidence="1">
    <location>
        <begin position="1"/>
        <end position="68"/>
    </location>
</feature>
<dbReference type="Proteomes" id="UP001180020">
    <property type="component" value="Unassembled WGS sequence"/>
</dbReference>
<organism evidence="2 3">
    <name type="scientific">Acorus calamus</name>
    <name type="common">Sweet flag</name>
    <dbReference type="NCBI Taxonomy" id="4465"/>
    <lineage>
        <taxon>Eukaryota</taxon>
        <taxon>Viridiplantae</taxon>
        <taxon>Streptophyta</taxon>
        <taxon>Embryophyta</taxon>
        <taxon>Tracheophyta</taxon>
        <taxon>Spermatophyta</taxon>
        <taxon>Magnoliopsida</taxon>
        <taxon>Liliopsida</taxon>
        <taxon>Acoraceae</taxon>
        <taxon>Acorus</taxon>
    </lineage>
</organism>
<reference evidence="2" key="1">
    <citation type="journal article" date="2023" name="Nat. Commun.">
        <title>Diploid and tetraploid genomes of Acorus and the evolution of monocots.</title>
        <authorList>
            <person name="Ma L."/>
            <person name="Liu K.W."/>
            <person name="Li Z."/>
            <person name="Hsiao Y.Y."/>
            <person name="Qi Y."/>
            <person name="Fu T."/>
            <person name="Tang G.D."/>
            <person name="Zhang D."/>
            <person name="Sun W.H."/>
            <person name="Liu D.K."/>
            <person name="Li Y."/>
            <person name="Chen G.Z."/>
            <person name="Liu X.D."/>
            <person name="Liao X.Y."/>
            <person name="Jiang Y.T."/>
            <person name="Yu X."/>
            <person name="Hao Y."/>
            <person name="Huang J."/>
            <person name="Zhao X.W."/>
            <person name="Ke S."/>
            <person name="Chen Y.Y."/>
            <person name="Wu W.L."/>
            <person name="Hsu J.L."/>
            <person name="Lin Y.F."/>
            <person name="Huang M.D."/>
            <person name="Li C.Y."/>
            <person name="Huang L."/>
            <person name="Wang Z.W."/>
            <person name="Zhao X."/>
            <person name="Zhong W.Y."/>
            <person name="Peng D.H."/>
            <person name="Ahmad S."/>
            <person name="Lan S."/>
            <person name="Zhang J.S."/>
            <person name="Tsai W.C."/>
            <person name="Van de Peer Y."/>
            <person name="Liu Z.J."/>
        </authorList>
    </citation>
    <scope>NUCLEOTIDE SEQUENCE</scope>
    <source>
        <strain evidence="2">CP</strain>
    </source>
</reference>
<evidence type="ECO:0000313" key="3">
    <source>
        <dbReference type="Proteomes" id="UP001180020"/>
    </source>
</evidence>
<name>A0AAV9C5B1_ACOCL</name>
<evidence type="ECO:0000256" key="1">
    <source>
        <dbReference type="SAM" id="MobiDB-lite"/>
    </source>
</evidence>
<reference evidence="2" key="2">
    <citation type="submission" date="2023-06" db="EMBL/GenBank/DDBJ databases">
        <authorList>
            <person name="Ma L."/>
            <person name="Liu K.-W."/>
            <person name="Li Z."/>
            <person name="Hsiao Y.-Y."/>
            <person name="Qi Y."/>
            <person name="Fu T."/>
            <person name="Tang G."/>
            <person name="Zhang D."/>
            <person name="Sun W.-H."/>
            <person name="Liu D.-K."/>
            <person name="Li Y."/>
            <person name="Chen G.-Z."/>
            <person name="Liu X.-D."/>
            <person name="Liao X.-Y."/>
            <person name="Jiang Y.-T."/>
            <person name="Yu X."/>
            <person name="Hao Y."/>
            <person name="Huang J."/>
            <person name="Zhao X.-W."/>
            <person name="Ke S."/>
            <person name="Chen Y.-Y."/>
            <person name="Wu W.-L."/>
            <person name="Hsu J.-L."/>
            <person name="Lin Y.-F."/>
            <person name="Huang M.-D."/>
            <person name="Li C.-Y."/>
            <person name="Huang L."/>
            <person name="Wang Z.-W."/>
            <person name="Zhao X."/>
            <person name="Zhong W.-Y."/>
            <person name="Peng D.-H."/>
            <person name="Ahmad S."/>
            <person name="Lan S."/>
            <person name="Zhang J.-S."/>
            <person name="Tsai W.-C."/>
            <person name="Van De Peer Y."/>
            <person name="Liu Z.-J."/>
        </authorList>
    </citation>
    <scope>NUCLEOTIDE SEQUENCE</scope>
    <source>
        <strain evidence="2">CP</strain>
        <tissue evidence="2">Leaves</tissue>
    </source>
</reference>
<evidence type="ECO:0000313" key="2">
    <source>
        <dbReference type="EMBL" id="KAK1283597.1"/>
    </source>
</evidence>
<feature type="compositionally biased region" description="Basic residues" evidence="1">
    <location>
        <begin position="23"/>
        <end position="37"/>
    </location>
</feature>
<keyword evidence="3" id="KW-1185">Reference proteome</keyword>
<dbReference type="EMBL" id="JAUJYO010000021">
    <property type="protein sequence ID" value="KAK1283597.1"/>
    <property type="molecule type" value="Genomic_DNA"/>
</dbReference>
<sequence>MDRIRTSPSDVIVTDKKDSTNKRTFKFKHRSKNRRPAKKEGGEPPTLKGLEPFMGGRGLAAPSGPLPR</sequence>